<evidence type="ECO:0000256" key="1">
    <source>
        <dbReference type="SAM" id="Phobius"/>
    </source>
</evidence>
<accession>A0A150S104</accession>
<dbReference type="RefSeq" id="WP_434047614.1">
    <property type="nucleotide sequence ID" value="NZ_CP162579.1"/>
</dbReference>
<keyword evidence="1" id="KW-0472">Membrane</keyword>
<keyword evidence="1" id="KW-1133">Transmembrane helix</keyword>
<organism evidence="2 3">
    <name type="scientific">Sorangium cellulosum</name>
    <name type="common">Polyangium cellulosum</name>
    <dbReference type="NCBI Taxonomy" id="56"/>
    <lineage>
        <taxon>Bacteria</taxon>
        <taxon>Pseudomonadati</taxon>
        <taxon>Myxococcota</taxon>
        <taxon>Polyangia</taxon>
        <taxon>Polyangiales</taxon>
        <taxon>Polyangiaceae</taxon>
        <taxon>Sorangium</taxon>
    </lineage>
</organism>
<dbReference type="Proteomes" id="UP000075635">
    <property type="component" value="Unassembled WGS sequence"/>
</dbReference>
<dbReference type="AlphaFoldDB" id="A0A150S104"/>
<gene>
    <name evidence="2" type="ORF">BE17_10760</name>
</gene>
<dbReference type="EMBL" id="JEMB01001631">
    <property type="protein sequence ID" value="KYF85758.1"/>
    <property type="molecule type" value="Genomic_DNA"/>
</dbReference>
<feature type="transmembrane region" description="Helical" evidence="1">
    <location>
        <begin position="88"/>
        <end position="108"/>
    </location>
</feature>
<evidence type="ECO:0000313" key="3">
    <source>
        <dbReference type="Proteomes" id="UP000075635"/>
    </source>
</evidence>
<name>A0A150S104_SORCE</name>
<keyword evidence="1" id="KW-0812">Transmembrane</keyword>
<protein>
    <submittedName>
        <fullName evidence="2">Uncharacterized protein</fullName>
    </submittedName>
</protein>
<evidence type="ECO:0000313" key="2">
    <source>
        <dbReference type="EMBL" id="KYF85758.1"/>
    </source>
</evidence>
<proteinExistence type="predicted"/>
<sequence>MLDDPHLGRGFFRVLVEVDEAVTRRVAAEGCPVCDGPLHRCDCDRKPRGALVAPAGEAFARRFSLCCGREGCRKRAMPPSVRFLGPRVYWGAVVILATIVALALRAAAKIRRRTGVPARTTRRWLGWWQGPFLRTGVFVSICARLIGADVGRVPASIVDRLEGTQTQQVRTMLELLAPLTTISVPYGSRFLRGSA</sequence>
<comment type="caution">
    <text evidence="2">The sequence shown here is derived from an EMBL/GenBank/DDBJ whole genome shotgun (WGS) entry which is preliminary data.</text>
</comment>
<reference evidence="2 3" key="1">
    <citation type="submission" date="2014-02" db="EMBL/GenBank/DDBJ databases">
        <title>The small core and large imbalanced accessory genome model reveals a collaborative survival strategy of Sorangium cellulosum strains in nature.</title>
        <authorList>
            <person name="Han K."/>
            <person name="Peng R."/>
            <person name="Blom J."/>
            <person name="Li Y.-Z."/>
        </authorList>
    </citation>
    <scope>NUCLEOTIDE SEQUENCE [LARGE SCALE GENOMIC DNA]</scope>
    <source>
        <strain evidence="2 3">So0011-07</strain>
    </source>
</reference>